<keyword evidence="9" id="KW-1185">Reference proteome</keyword>
<evidence type="ECO:0000256" key="5">
    <source>
        <dbReference type="ARBA" id="ARBA00023004"/>
    </source>
</evidence>
<keyword evidence="3" id="KW-0479">Metal-binding</keyword>
<dbReference type="Gene3D" id="1.10.630.10">
    <property type="entry name" value="Cytochrome P450"/>
    <property type="match status" value="1"/>
</dbReference>
<feature type="region of interest" description="Disordered" evidence="7">
    <location>
        <begin position="61"/>
        <end position="81"/>
    </location>
</feature>
<accession>A0A7W9KHQ2</accession>
<dbReference type="CDD" id="cd11031">
    <property type="entry name" value="Cyp158A-like"/>
    <property type="match status" value="1"/>
</dbReference>
<evidence type="ECO:0000313" key="8">
    <source>
        <dbReference type="EMBL" id="MBB5892831.1"/>
    </source>
</evidence>
<protein>
    <submittedName>
        <fullName evidence="8">Cytochrome P450</fullName>
    </submittedName>
</protein>
<dbReference type="InterPro" id="IPR036396">
    <property type="entry name" value="Cyt_P450_sf"/>
</dbReference>
<dbReference type="InterPro" id="IPR002397">
    <property type="entry name" value="Cyt_P450_B"/>
</dbReference>
<keyword evidence="5" id="KW-0408">Iron</keyword>
<dbReference type="Proteomes" id="UP000585638">
    <property type="component" value="Unassembled WGS sequence"/>
</dbReference>
<dbReference type="PRINTS" id="PR00359">
    <property type="entry name" value="BP450"/>
</dbReference>
<evidence type="ECO:0000256" key="3">
    <source>
        <dbReference type="ARBA" id="ARBA00022723"/>
    </source>
</evidence>
<evidence type="ECO:0000256" key="7">
    <source>
        <dbReference type="SAM" id="MobiDB-lite"/>
    </source>
</evidence>
<keyword evidence="2" id="KW-0349">Heme</keyword>
<keyword evidence="6" id="KW-0503">Monooxygenase</keyword>
<dbReference type="GO" id="GO:0016705">
    <property type="term" value="F:oxidoreductase activity, acting on paired donors, with incorporation or reduction of molecular oxygen"/>
    <property type="evidence" value="ECO:0007669"/>
    <property type="project" value="InterPro"/>
</dbReference>
<dbReference type="SUPFAM" id="SSF48264">
    <property type="entry name" value="Cytochrome P450"/>
    <property type="match status" value="1"/>
</dbReference>
<comment type="similarity">
    <text evidence="1">Belongs to the cytochrome P450 family.</text>
</comment>
<gene>
    <name evidence="8" type="ORF">BJ998_004027</name>
</gene>
<dbReference type="GO" id="GO:0005506">
    <property type="term" value="F:iron ion binding"/>
    <property type="evidence" value="ECO:0007669"/>
    <property type="project" value="InterPro"/>
</dbReference>
<dbReference type="RefSeq" id="WP_184863814.1">
    <property type="nucleotide sequence ID" value="NZ_BAAAWY010000001.1"/>
</dbReference>
<reference evidence="8 9" key="1">
    <citation type="submission" date="2020-08" db="EMBL/GenBank/DDBJ databases">
        <title>Sequencing the genomes of 1000 actinobacteria strains.</title>
        <authorList>
            <person name="Klenk H.-P."/>
        </authorList>
    </citation>
    <scope>NUCLEOTIDE SEQUENCE [LARGE SCALE GENOMIC DNA]</scope>
    <source>
        <strain evidence="8 9">DSM 43851</strain>
    </source>
</reference>
<proteinExistence type="inferred from homology"/>
<comment type="caution">
    <text evidence="8">The sequence shown here is derived from an EMBL/GenBank/DDBJ whole genome shotgun (WGS) entry which is preliminary data.</text>
</comment>
<keyword evidence="4" id="KW-0560">Oxidoreductase</keyword>
<dbReference type="PANTHER" id="PTHR46696:SF1">
    <property type="entry name" value="CYTOCHROME P450 YJIB-RELATED"/>
    <property type="match status" value="1"/>
</dbReference>
<dbReference type="GO" id="GO:0020037">
    <property type="term" value="F:heme binding"/>
    <property type="evidence" value="ECO:0007669"/>
    <property type="project" value="InterPro"/>
</dbReference>
<dbReference type="GO" id="GO:0004497">
    <property type="term" value="F:monooxygenase activity"/>
    <property type="evidence" value="ECO:0007669"/>
    <property type="project" value="UniProtKB-KW"/>
</dbReference>
<evidence type="ECO:0000256" key="4">
    <source>
        <dbReference type="ARBA" id="ARBA00023002"/>
    </source>
</evidence>
<dbReference type="InterPro" id="IPR001128">
    <property type="entry name" value="Cyt_P450"/>
</dbReference>
<sequence>MSLPVIPFDTPQSLDTDPAALALLAEGPVARVRIGAGGPEGWLVLGYRAARQVMTDPRFSREAAMTPATPKSSTTADAPDVVTNLDAPKHTRVRRLMAKAFTPRRVDALAPRIQQIIDGLLDDVEDHGAPADLLGLFAAPLPITVICELMGVPDMDIARMRDWAEKLMAVSLYPVEEILAAQDDLQAYLGGLIEHKRAHPGDDVTTALVQARDDGDGLSQAELVINLQTLFVAGHETTVNQFANGIVTLSRHPEQFDRLRRDLDLVPNAVDEILRYVKFSNADMPRAATEDVELGGQLIRAGETVMLPPHVPNRDPEAFENPNVFDVTRPNAGDHLTYTYGPHYCLGAHLANTELRLALRSVLARFPNLRVAVPDDRLVWKNGLIVRALRELPVSW</sequence>
<evidence type="ECO:0000256" key="6">
    <source>
        <dbReference type="ARBA" id="ARBA00023033"/>
    </source>
</evidence>
<dbReference type="EMBL" id="JACHIR010000001">
    <property type="protein sequence ID" value="MBB5892831.1"/>
    <property type="molecule type" value="Genomic_DNA"/>
</dbReference>
<name>A0A7W9KHQ2_9PSEU</name>
<evidence type="ECO:0000256" key="1">
    <source>
        <dbReference type="ARBA" id="ARBA00010617"/>
    </source>
</evidence>
<organism evidence="8 9">
    <name type="scientific">Kutzneria kofuensis</name>
    <dbReference type="NCBI Taxonomy" id="103725"/>
    <lineage>
        <taxon>Bacteria</taxon>
        <taxon>Bacillati</taxon>
        <taxon>Actinomycetota</taxon>
        <taxon>Actinomycetes</taxon>
        <taxon>Pseudonocardiales</taxon>
        <taxon>Pseudonocardiaceae</taxon>
        <taxon>Kutzneria</taxon>
    </lineage>
</organism>
<dbReference type="Pfam" id="PF00067">
    <property type="entry name" value="p450"/>
    <property type="match status" value="1"/>
</dbReference>
<dbReference type="AlphaFoldDB" id="A0A7W9KHQ2"/>
<dbReference type="PANTHER" id="PTHR46696">
    <property type="entry name" value="P450, PUTATIVE (EUROFUNG)-RELATED"/>
    <property type="match status" value="1"/>
</dbReference>
<evidence type="ECO:0000313" key="9">
    <source>
        <dbReference type="Proteomes" id="UP000585638"/>
    </source>
</evidence>
<evidence type="ECO:0000256" key="2">
    <source>
        <dbReference type="ARBA" id="ARBA00022617"/>
    </source>
</evidence>
<dbReference type="FunFam" id="1.10.630.10:FF:000018">
    <property type="entry name" value="Cytochrome P450 monooxygenase"/>
    <property type="match status" value="1"/>
</dbReference>